<proteinExistence type="predicted"/>
<accession>A0ABD3QF11</accession>
<evidence type="ECO:0000313" key="2">
    <source>
        <dbReference type="Proteomes" id="UP001530315"/>
    </source>
</evidence>
<dbReference type="AlphaFoldDB" id="A0ABD3QF11"/>
<protein>
    <submittedName>
        <fullName evidence="1">Uncharacterized protein</fullName>
    </submittedName>
</protein>
<keyword evidence="2" id="KW-1185">Reference proteome</keyword>
<organism evidence="1 2">
    <name type="scientific">Stephanodiscus triporus</name>
    <dbReference type="NCBI Taxonomy" id="2934178"/>
    <lineage>
        <taxon>Eukaryota</taxon>
        <taxon>Sar</taxon>
        <taxon>Stramenopiles</taxon>
        <taxon>Ochrophyta</taxon>
        <taxon>Bacillariophyta</taxon>
        <taxon>Coscinodiscophyceae</taxon>
        <taxon>Thalassiosirophycidae</taxon>
        <taxon>Stephanodiscales</taxon>
        <taxon>Stephanodiscaceae</taxon>
        <taxon>Stephanodiscus</taxon>
    </lineage>
</organism>
<dbReference type="Proteomes" id="UP001530315">
    <property type="component" value="Unassembled WGS sequence"/>
</dbReference>
<comment type="caution">
    <text evidence="1">The sequence shown here is derived from an EMBL/GenBank/DDBJ whole genome shotgun (WGS) entry which is preliminary data.</text>
</comment>
<gene>
    <name evidence="1" type="ORF">ACHAW5_008047</name>
</gene>
<reference evidence="1 2" key="1">
    <citation type="submission" date="2024-10" db="EMBL/GenBank/DDBJ databases">
        <title>Updated reference genomes for cyclostephanoid diatoms.</title>
        <authorList>
            <person name="Roberts W.R."/>
            <person name="Alverson A.J."/>
        </authorList>
    </citation>
    <scope>NUCLEOTIDE SEQUENCE [LARGE SCALE GENOMIC DNA]</scope>
    <source>
        <strain evidence="1 2">AJA276-08</strain>
    </source>
</reference>
<name>A0ABD3QF11_9STRA</name>
<dbReference type="EMBL" id="JALLAZ020000284">
    <property type="protein sequence ID" value="KAL3798745.1"/>
    <property type="molecule type" value="Genomic_DNA"/>
</dbReference>
<evidence type="ECO:0000313" key="1">
    <source>
        <dbReference type="EMBL" id="KAL3798745.1"/>
    </source>
</evidence>
<sequence length="110" mass="12817">MDGLIRSIESARDIRFGLFSRIGELEAEAMINETKISDLAKELMRLQRHEMNSGTRRLRDQHAIEERRSGVEKKIEHIETQYQVALDTWSRFKSRIMNAHEELGLSVCVC</sequence>